<gene>
    <name evidence="2" type="ORF">B296_00003861</name>
</gene>
<organism evidence="2 3">
    <name type="scientific">Ensete ventricosum</name>
    <name type="common">Abyssinian banana</name>
    <name type="synonym">Musa ensete</name>
    <dbReference type="NCBI Taxonomy" id="4639"/>
    <lineage>
        <taxon>Eukaryota</taxon>
        <taxon>Viridiplantae</taxon>
        <taxon>Streptophyta</taxon>
        <taxon>Embryophyta</taxon>
        <taxon>Tracheophyta</taxon>
        <taxon>Spermatophyta</taxon>
        <taxon>Magnoliopsida</taxon>
        <taxon>Liliopsida</taxon>
        <taxon>Zingiberales</taxon>
        <taxon>Musaceae</taxon>
        <taxon>Ensete</taxon>
    </lineage>
</organism>
<evidence type="ECO:0000313" key="3">
    <source>
        <dbReference type="Proteomes" id="UP000287651"/>
    </source>
</evidence>
<keyword evidence="1" id="KW-0812">Transmembrane</keyword>
<dbReference type="AlphaFoldDB" id="A0A427B9Z9"/>
<dbReference type="EMBL" id="AMZH03000144">
    <property type="protein sequence ID" value="RRT85274.1"/>
    <property type="molecule type" value="Genomic_DNA"/>
</dbReference>
<comment type="caution">
    <text evidence="2">The sequence shown here is derived from an EMBL/GenBank/DDBJ whole genome shotgun (WGS) entry which is preliminary data.</text>
</comment>
<reference evidence="2 3" key="1">
    <citation type="journal article" date="2014" name="Agronomy (Basel)">
        <title>A Draft Genome Sequence for Ensete ventricosum, the Drought-Tolerant Tree Against Hunger.</title>
        <authorList>
            <person name="Harrison J."/>
            <person name="Moore K.A."/>
            <person name="Paszkiewicz K."/>
            <person name="Jones T."/>
            <person name="Grant M."/>
            <person name="Ambacheew D."/>
            <person name="Muzemil S."/>
            <person name="Studholme D.J."/>
        </authorList>
    </citation>
    <scope>NUCLEOTIDE SEQUENCE [LARGE SCALE GENOMIC DNA]</scope>
</reference>
<accession>A0A427B9Z9</accession>
<proteinExistence type="predicted"/>
<evidence type="ECO:0000313" key="2">
    <source>
        <dbReference type="EMBL" id="RRT85274.1"/>
    </source>
</evidence>
<keyword evidence="1" id="KW-0472">Membrane</keyword>
<evidence type="ECO:0000256" key="1">
    <source>
        <dbReference type="SAM" id="Phobius"/>
    </source>
</evidence>
<name>A0A427B9Z9_ENSVE</name>
<dbReference type="Proteomes" id="UP000287651">
    <property type="component" value="Unassembled WGS sequence"/>
</dbReference>
<sequence>MRLTLTSSRWSKACSFLTPSRCPACITTTVSFCYKIMHWYLACGIFVLMSVCVFRT</sequence>
<keyword evidence="1" id="KW-1133">Transmembrane helix</keyword>
<feature type="transmembrane region" description="Helical" evidence="1">
    <location>
        <begin position="36"/>
        <end position="54"/>
    </location>
</feature>
<protein>
    <submittedName>
        <fullName evidence="2">Uncharacterized protein</fullName>
    </submittedName>
</protein>